<name>A0A2S7N1K6_9BACI</name>
<sequence>MDEWKDRLVHLDHCRGMTWKGMYRILKDDPELLKVYSRPADYWKKLLSLESPTLQFFLKDLHDPKLQQMISIYEQDAIRCISFLDKEYPITLTNIYQQPWNLYAKGNVKLLTHQRILAIIGTRAPTHYGQEVLKRMVPEFVAAEMSIVSGLAKGIDAMAHRITLQSDGDCIAVIGGGLYHIYPQENTPLSHMILRKGLILSEYPPIFKPKPWHFPMRNRIISGLSRAILVVESKQKSGTFITVERGLEQGKDIFAIPGNIFSASSSGTNAWIKEGAKLVTDAYDIISEWE</sequence>
<dbReference type="RefSeq" id="WP_104849022.1">
    <property type="nucleotide sequence ID" value="NZ_PKOZ01000003.1"/>
</dbReference>
<feature type="domain" description="Smf/DprA SLOG" evidence="2">
    <location>
        <begin position="80"/>
        <end position="289"/>
    </location>
</feature>
<organism evidence="3 4">
    <name type="scientific">Pradoshia eiseniae</name>
    <dbReference type="NCBI Taxonomy" id="2064768"/>
    <lineage>
        <taxon>Bacteria</taxon>
        <taxon>Bacillati</taxon>
        <taxon>Bacillota</taxon>
        <taxon>Bacilli</taxon>
        <taxon>Bacillales</taxon>
        <taxon>Bacillaceae</taxon>
        <taxon>Pradoshia</taxon>
    </lineage>
</organism>
<dbReference type="PANTHER" id="PTHR43022:SF1">
    <property type="entry name" value="PROTEIN SMF"/>
    <property type="match status" value="1"/>
</dbReference>
<evidence type="ECO:0000256" key="1">
    <source>
        <dbReference type="ARBA" id="ARBA00006525"/>
    </source>
</evidence>
<comment type="caution">
    <text evidence="3">The sequence shown here is derived from an EMBL/GenBank/DDBJ whole genome shotgun (WGS) entry which is preliminary data.</text>
</comment>
<dbReference type="GO" id="GO:0009294">
    <property type="term" value="P:DNA-mediated transformation"/>
    <property type="evidence" value="ECO:0007669"/>
    <property type="project" value="InterPro"/>
</dbReference>
<dbReference type="OrthoDB" id="9785707at2"/>
<reference evidence="3 4" key="1">
    <citation type="submission" date="2017-12" db="EMBL/GenBank/DDBJ databases">
        <title>Taxonomic description and draft genome of Pradoshia cofamensis Gen. nov., sp. nov., a thermotolerant bacillale isolated from anterior gut of earthworm Eisenia fetida.</title>
        <authorList>
            <person name="Saha T."/>
            <person name="Chakraborty R."/>
        </authorList>
    </citation>
    <scope>NUCLEOTIDE SEQUENCE [LARGE SCALE GENOMIC DNA]</scope>
    <source>
        <strain evidence="3 4">EAG3</strain>
    </source>
</reference>
<evidence type="ECO:0000259" key="2">
    <source>
        <dbReference type="Pfam" id="PF02481"/>
    </source>
</evidence>
<evidence type="ECO:0000313" key="3">
    <source>
        <dbReference type="EMBL" id="PQD95878.1"/>
    </source>
</evidence>
<dbReference type="SUPFAM" id="SSF102405">
    <property type="entry name" value="MCP/YpsA-like"/>
    <property type="match status" value="1"/>
</dbReference>
<protein>
    <submittedName>
        <fullName evidence="3">DNA-protecting protein DprA</fullName>
    </submittedName>
</protein>
<dbReference type="Gene3D" id="3.40.50.450">
    <property type="match status" value="1"/>
</dbReference>
<gene>
    <name evidence="3" type="primary">dprA</name>
    <name evidence="3" type="ORF">CYL18_08310</name>
</gene>
<proteinExistence type="inferred from homology"/>
<dbReference type="PANTHER" id="PTHR43022">
    <property type="entry name" value="PROTEIN SMF"/>
    <property type="match status" value="1"/>
</dbReference>
<keyword evidence="4" id="KW-1185">Reference proteome</keyword>
<dbReference type="InterPro" id="IPR057666">
    <property type="entry name" value="DrpA_SLOG"/>
</dbReference>
<dbReference type="AlphaFoldDB" id="A0A2S7N1K6"/>
<dbReference type="NCBIfam" id="TIGR00732">
    <property type="entry name" value="dprA"/>
    <property type="match status" value="1"/>
</dbReference>
<dbReference type="Pfam" id="PF02481">
    <property type="entry name" value="DNA_processg_A"/>
    <property type="match status" value="1"/>
</dbReference>
<accession>A0A2S7N1K6</accession>
<dbReference type="Proteomes" id="UP000239663">
    <property type="component" value="Unassembled WGS sequence"/>
</dbReference>
<dbReference type="EMBL" id="PKOZ01000003">
    <property type="protein sequence ID" value="PQD95878.1"/>
    <property type="molecule type" value="Genomic_DNA"/>
</dbReference>
<dbReference type="InterPro" id="IPR003488">
    <property type="entry name" value="DprA"/>
</dbReference>
<comment type="similarity">
    <text evidence="1">Belongs to the DprA/Smf family.</text>
</comment>
<evidence type="ECO:0000313" key="4">
    <source>
        <dbReference type="Proteomes" id="UP000239663"/>
    </source>
</evidence>